<sequence length="621" mass="69231">MDDQHDVLTPWIEHNAPPVNQAWAFQKAIETKRTPPDPPDQITQRKDRFRTAIRTLLPKLHNPEFQNVFENATNWEDVRSEAQKAMDHRFEHRKSMNPFRKTIRAIGNVASRLEFLTVLLPSGDYLGVLCGGLKLAYNAANRMSAIRSVVLNSLDALSYPIQDTAPYFYVYAWNDTLMNRAHALYVTILDAVERIMTWIAKSQGIRGGFKQGAKALFEGDDYGQELEDAVTTAVSEKASQFEAAVRACLSIEVHDIGLNVVNVGKELDQMHGDMTKLLHSNVSAQSLENLLREQLTPCRQGNSFNNKQTPYILSSNSNVLYLTVTKTVAELMERVDRSCAPQKIQPTISLDQILAALDLVNIQSNGSDIREEVINTIGAERNFVFFFGRTLPGGVQGRISSVLRDNRFQHWLQSIESGILVIPGSNSDPLQEDTVSPLSYMCALLMRSVSSVPFIHPITFFCRLHLEPKDGATGASGIMRSLIAQTALSLAESGSLDLTYLGGDFLELIMMNDLVALCRLFEDLLKPLDSGVIVCMIDGMDFFDNSFNLPGMDLIMPFLNSLVENIEASNSGLVFKLLVTSHMGGGYYPEWFPIRSELSMIDRDVLDDGVDVNELAESLIL</sequence>
<dbReference type="OrthoDB" id="5419927at2759"/>
<reference evidence="1" key="2">
    <citation type="journal article" date="2023" name="IMA Fungus">
        <title>Comparative genomic study of the Penicillium genus elucidates a diverse pangenome and 15 lateral gene transfer events.</title>
        <authorList>
            <person name="Petersen C."/>
            <person name="Sorensen T."/>
            <person name="Nielsen M.R."/>
            <person name="Sondergaard T.E."/>
            <person name="Sorensen J.L."/>
            <person name="Fitzpatrick D.A."/>
            <person name="Frisvad J.C."/>
            <person name="Nielsen K.L."/>
        </authorList>
    </citation>
    <scope>NUCLEOTIDE SEQUENCE</scope>
    <source>
        <strain evidence="1">IBT 30069</strain>
    </source>
</reference>
<evidence type="ECO:0000313" key="1">
    <source>
        <dbReference type="EMBL" id="KAJ5116660.1"/>
    </source>
</evidence>
<dbReference type="Proteomes" id="UP001149165">
    <property type="component" value="Unassembled WGS sequence"/>
</dbReference>
<gene>
    <name evidence="1" type="ORF">N7456_001008</name>
</gene>
<dbReference type="PANTHER" id="PTHR40619">
    <property type="entry name" value="FUNGAL STAND N-TERMINAL GOODBYE DOMAIN-CONTAINING PROTEIN"/>
    <property type="match status" value="1"/>
</dbReference>
<protein>
    <submittedName>
        <fullName evidence="1">Uncharacterized protein</fullName>
    </submittedName>
</protein>
<dbReference type="PANTHER" id="PTHR40619:SF3">
    <property type="entry name" value="FUNGAL STAND N-TERMINAL GOODBYE DOMAIN-CONTAINING PROTEIN"/>
    <property type="match status" value="1"/>
</dbReference>
<keyword evidence="2" id="KW-1185">Reference proteome</keyword>
<name>A0A9W9KSM8_9EURO</name>
<comment type="caution">
    <text evidence="1">The sequence shown here is derived from an EMBL/GenBank/DDBJ whole genome shotgun (WGS) entry which is preliminary data.</text>
</comment>
<dbReference type="AlphaFoldDB" id="A0A9W9KSM8"/>
<accession>A0A9W9KSM8</accession>
<evidence type="ECO:0000313" key="2">
    <source>
        <dbReference type="Proteomes" id="UP001149165"/>
    </source>
</evidence>
<organism evidence="1 2">
    <name type="scientific">Penicillium angulare</name>
    <dbReference type="NCBI Taxonomy" id="116970"/>
    <lineage>
        <taxon>Eukaryota</taxon>
        <taxon>Fungi</taxon>
        <taxon>Dikarya</taxon>
        <taxon>Ascomycota</taxon>
        <taxon>Pezizomycotina</taxon>
        <taxon>Eurotiomycetes</taxon>
        <taxon>Eurotiomycetidae</taxon>
        <taxon>Eurotiales</taxon>
        <taxon>Aspergillaceae</taxon>
        <taxon>Penicillium</taxon>
    </lineage>
</organism>
<reference evidence="1" key="1">
    <citation type="submission" date="2022-11" db="EMBL/GenBank/DDBJ databases">
        <authorList>
            <person name="Petersen C."/>
        </authorList>
    </citation>
    <scope>NUCLEOTIDE SEQUENCE</scope>
    <source>
        <strain evidence="1">IBT 30069</strain>
    </source>
</reference>
<proteinExistence type="predicted"/>
<dbReference type="EMBL" id="JAPQKH010000001">
    <property type="protein sequence ID" value="KAJ5116660.1"/>
    <property type="molecule type" value="Genomic_DNA"/>
</dbReference>